<dbReference type="AlphaFoldDB" id="A0A2R5HEU6"/>
<proteinExistence type="predicted"/>
<organism evidence="3 4">
    <name type="scientific">Lactococcus termiticola</name>
    <dbReference type="NCBI Taxonomy" id="2169526"/>
    <lineage>
        <taxon>Bacteria</taxon>
        <taxon>Bacillati</taxon>
        <taxon>Bacillota</taxon>
        <taxon>Bacilli</taxon>
        <taxon>Lactobacillales</taxon>
        <taxon>Streptococcaceae</taxon>
        <taxon>Lactococcus</taxon>
    </lineage>
</organism>
<dbReference type="OrthoDB" id="199095at2"/>
<comment type="caution">
    <text evidence="3">The sequence shown here is derived from an EMBL/GenBank/DDBJ whole genome shotgun (WGS) entry which is preliminary data.</text>
</comment>
<dbReference type="Gene3D" id="3.90.550.10">
    <property type="entry name" value="Spore Coat Polysaccharide Biosynthesis Protein SpsA, Chain A"/>
    <property type="match status" value="1"/>
</dbReference>
<keyword evidence="3" id="KW-0808">Transferase</keyword>
<dbReference type="RefSeq" id="WP_109245524.1">
    <property type="nucleotide sequence ID" value="NZ_BFFO01000003.1"/>
</dbReference>
<dbReference type="Pfam" id="PF00535">
    <property type="entry name" value="Glycos_transf_2"/>
    <property type="match status" value="1"/>
</dbReference>
<dbReference type="PANTHER" id="PTHR43685:SF2">
    <property type="entry name" value="GLYCOSYLTRANSFERASE 2-LIKE DOMAIN-CONTAINING PROTEIN"/>
    <property type="match status" value="1"/>
</dbReference>
<dbReference type="CDD" id="cd00761">
    <property type="entry name" value="Glyco_tranf_GTA_type"/>
    <property type="match status" value="1"/>
</dbReference>
<dbReference type="GO" id="GO:0016740">
    <property type="term" value="F:transferase activity"/>
    <property type="evidence" value="ECO:0007669"/>
    <property type="project" value="UniProtKB-KW"/>
</dbReference>
<gene>
    <name evidence="3" type="ORF">NtB2_00665</name>
</gene>
<dbReference type="SUPFAM" id="SSF53448">
    <property type="entry name" value="Nucleotide-diphospho-sugar transferases"/>
    <property type="match status" value="1"/>
</dbReference>
<dbReference type="Proteomes" id="UP000245021">
    <property type="component" value="Unassembled WGS sequence"/>
</dbReference>
<name>A0A2R5HEU6_9LACT</name>
<dbReference type="InterPro" id="IPR001173">
    <property type="entry name" value="Glyco_trans_2-like"/>
</dbReference>
<dbReference type="InterPro" id="IPR050834">
    <property type="entry name" value="Glycosyltransf_2"/>
</dbReference>
<evidence type="ECO:0000256" key="1">
    <source>
        <dbReference type="SAM" id="Coils"/>
    </source>
</evidence>
<accession>A0A2R5HEU6</accession>
<feature type="domain" description="Glycosyltransferase 2-like" evidence="2">
    <location>
        <begin position="7"/>
        <end position="137"/>
    </location>
</feature>
<sequence>MARPKISIVVACYNHEAYIEQCLRSIFEQSYQEIELIVFDDGSTDASKTVIEKVLADSPFEQTQFSSASNQGLAYMRNQGLERATGDYLLYVDSDNFLSKDHVEKLLGYLDNQPFDIAYCQLWDFEGQKNVLREDMDFSLEKEFEGNLIDASALVRKSAIGDETFDLQLNNKPLEDYDFWLRLILNNGARPVFAENTKLNYRLLNSSMTERGNWGRYYESYCYVLGKHVNKAPGDVIRGLQKNLSELALSYDKAEAERLMLREIEATHNQAISDFQAEVAVLKGQLAEEGQKILDLRADVSQLREQKSELEEELGLIKASRSYRLMEKLRQFRKGKS</sequence>
<evidence type="ECO:0000259" key="2">
    <source>
        <dbReference type="Pfam" id="PF00535"/>
    </source>
</evidence>
<dbReference type="EMBL" id="BFFO01000003">
    <property type="protein sequence ID" value="GBG96552.1"/>
    <property type="molecule type" value="Genomic_DNA"/>
</dbReference>
<protein>
    <submittedName>
        <fullName evidence="3">Glycosyl transferase</fullName>
    </submittedName>
</protein>
<keyword evidence="1" id="KW-0175">Coiled coil</keyword>
<feature type="coiled-coil region" evidence="1">
    <location>
        <begin position="286"/>
        <end position="320"/>
    </location>
</feature>
<dbReference type="PANTHER" id="PTHR43685">
    <property type="entry name" value="GLYCOSYLTRANSFERASE"/>
    <property type="match status" value="1"/>
</dbReference>
<keyword evidence="4" id="KW-1185">Reference proteome</keyword>
<evidence type="ECO:0000313" key="3">
    <source>
        <dbReference type="EMBL" id="GBG96552.1"/>
    </source>
</evidence>
<reference evidence="3 4" key="1">
    <citation type="journal article" date="2018" name="Genome Announc.">
        <title>Draft Genome Sequence of Lactococcus sp. Strain NtB2 (JCM 32569), Isolated from the Gut of the Higher Termite Nasutitermes takasagoensis.</title>
        <authorList>
            <person name="Noda S."/>
            <person name="Aihara C."/>
            <person name="Yuki M."/>
            <person name="Ohkuma M."/>
        </authorList>
    </citation>
    <scope>NUCLEOTIDE SEQUENCE [LARGE SCALE GENOMIC DNA]</scope>
    <source>
        <strain evidence="3 4">NtB2</strain>
    </source>
</reference>
<dbReference type="InterPro" id="IPR029044">
    <property type="entry name" value="Nucleotide-diphossugar_trans"/>
</dbReference>
<evidence type="ECO:0000313" key="4">
    <source>
        <dbReference type="Proteomes" id="UP000245021"/>
    </source>
</evidence>